<dbReference type="EMBL" id="HBKP01022184">
    <property type="protein sequence ID" value="CAE2236063.1"/>
    <property type="molecule type" value="Transcribed_RNA"/>
</dbReference>
<name>A0A7S4IQB1_9EUKA</name>
<reference evidence="1" key="1">
    <citation type="submission" date="2021-01" db="EMBL/GenBank/DDBJ databases">
        <authorList>
            <person name="Corre E."/>
            <person name="Pelletier E."/>
            <person name="Niang G."/>
            <person name="Scheremetjew M."/>
            <person name="Finn R."/>
            <person name="Kale V."/>
            <person name="Holt S."/>
            <person name="Cochrane G."/>
            <person name="Meng A."/>
            <person name="Brown T."/>
            <person name="Cohen L."/>
        </authorList>
    </citation>
    <scope>NUCLEOTIDE SEQUENCE</scope>
    <source>
        <strain evidence="1">DIVA3 518/3/11/1/6</strain>
    </source>
</reference>
<accession>A0A7S4IQB1</accession>
<proteinExistence type="predicted"/>
<evidence type="ECO:0000313" key="1">
    <source>
        <dbReference type="EMBL" id="CAE2236063.1"/>
    </source>
</evidence>
<gene>
    <name evidence="1" type="ORF">VSP0166_LOCUS15464</name>
</gene>
<dbReference type="AlphaFoldDB" id="A0A7S4IQB1"/>
<organism evidence="1">
    <name type="scientific">Vannella robusta</name>
    <dbReference type="NCBI Taxonomy" id="1487602"/>
    <lineage>
        <taxon>Eukaryota</taxon>
        <taxon>Amoebozoa</taxon>
        <taxon>Discosea</taxon>
        <taxon>Flabellinia</taxon>
        <taxon>Vannellidae</taxon>
        <taxon>Vannella</taxon>
    </lineage>
</organism>
<protein>
    <submittedName>
        <fullName evidence="1">Uncharacterized protein</fullName>
    </submittedName>
</protein>
<sequence length="211" mass="24130">MTCVHSSAESLKDLVGKYRSEKVVQDFSTRLTEWSRKMEKWFTSQEKKIKEWNEQVTVLMGDDAKYLKIAPLSRHQIMIRERLYEFSQAPIPADMRTKIFDTIITLLDEVNTGFVEKFENLFAICTHLLHLNIKLSNSVSSSANELKDLQTAFTELSSVTALQNEVAGFDFQVALAILEHDKTCEKYSANVINEVIRFIFASDSDSDSDSD</sequence>